<evidence type="ECO:0000256" key="2">
    <source>
        <dbReference type="SAM" id="Phobius"/>
    </source>
</evidence>
<gene>
    <name evidence="4" type="ORF">SAMN05421773_101403</name>
</gene>
<name>A0A1I1EPL5_9ACTN</name>
<reference evidence="4 5" key="1">
    <citation type="submission" date="2016-10" db="EMBL/GenBank/DDBJ databases">
        <authorList>
            <person name="de Groot N.N."/>
        </authorList>
    </citation>
    <scope>NUCLEOTIDE SEQUENCE [LARGE SCALE GENOMIC DNA]</scope>
    <source>
        <strain evidence="4 5">CGMCC 4.5739</strain>
    </source>
</reference>
<evidence type="ECO:0008006" key="6">
    <source>
        <dbReference type="Google" id="ProtNLM"/>
    </source>
</evidence>
<dbReference type="AlphaFoldDB" id="A0A1I1EPL5"/>
<accession>A0A1I1EPL5</accession>
<keyword evidence="2" id="KW-0472">Membrane</keyword>
<feature type="transmembrane region" description="Helical" evidence="2">
    <location>
        <begin position="478"/>
        <end position="500"/>
    </location>
</feature>
<evidence type="ECO:0000256" key="3">
    <source>
        <dbReference type="SAM" id="SignalP"/>
    </source>
</evidence>
<proteinExistence type="predicted"/>
<keyword evidence="2" id="KW-1133">Transmembrane helix</keyword>
<dbReference type="Proteomes" id="UP000199207">
    <property type="component" value="Unassembled WGS sequence"/>
</dbReference>
<feature type="region of interest" description="Disordered" evidence="1">
    <location>
        <begin position="436"/>
        <end position="471"/>
    </location>
</feature>
<evidence type="ECO:0000313" key="4">
    <source>
        <dbReference type="EMBL" id="SFB89044.1"/>
    </source>
</evidence>
<organism evidence="4 5">
    <name type="scientific">Streptomyces aidingensis</name>
    <dbReference type="NCBI Taxonomy" id="910347"/>
    <lineage>
        <taxon>Bacteria</taxon>
        <taxon>Bacillati</taxon>
        <taxon>Actinomycetota</taxon>
        <taxon>Actinomycetes</taxon>
        <taxon>Kitasatosporales</taxon>
        <taxon>Streptomycetaceae</taxon>
        <taxon>Streptomyces</taxon>
    </lineage>
</organism>
<dbReference type="EMBL" id="FOLM01000001">
    <property type="protein sequence ID" value="SFB89044.1"/>
    <property type="molecule type" value="Genomic_DNA"/>
</dbReference>
<feature type="signal peptide" evidence="3">
    <location>
        <begin position="1"/>
        <end position="30"/>
    </location>
</feature>
<evidence type="ECO:0000313" key="5">
    <source>
        <dbReference type="Proteomes" id="UP000199207"/>
    </source>
</evidence>
<protein>
    <recommendedName>
        <fullName evidence="6">DUF4350 domain-containing protein</fullName>
    </recommendedName>
</protein>
<dbReference type="InterPro" id="IPR006311">
    <property type="entry name" value="TAT_signal"/>
</dbReference>
<evidence type="ECO:0000256" key="1">
    <source>
        <dbReference type="SAM" id="MobiDB-lite"/>
    </source>
</evidence>
<keyword evidence="2" id="KW-0812">Transmembrane</keyword>
<keyword evidence="5" id="KW-1185">Reference proteome</keyword>
<sequence>MGRQVRGRRRITVLLGAVLLLGPAGLGLHAAPAAQAASQLDEAAAALAGPGVWRGEGFEGLTEETVELMRARYARAGTPVRVALLTDTEVPGYDTSGLARELAQKVGEPGLYIVHAEWPNPTEDYPNSADGYYATGIGFTDDQLSDEEFAHIGIGDGSFLLGVADAMDQDLSAQIPTEFGEGRFLVDPAVTEVFPELSTELLETTFAGLPQVRIALVSGFGGDQDAVAAAMSENLGEGGAMALIQWYDDDFSVAIGTGSGLPTIDSLEAVVAGSGIAEVTPAELPGGLARLALALGPPITDVARDGLAGSPLFVHPTASDGATTEAQLDAYAASLAGADPPVEVAFLPSDVAEAHLGLDALIDSSAVAAGIAGDGGGSGNLVVYLIDPEYRRVDWVSAVGDEEFRTATQLSRAAGDSYVSATLDSLIQQLGLDRPEVPQESADDGADGADGGGGSGSGGGGAAENDADTGSPGLPAGLPAVAALAAVVVIALLAAVRLTVRHRGGLLTRRAKTAEAARRRLAAMPPQQRAAELARARELAAANQRQLERLAARLAERQVPAALGSGSGADRLRAVLSEYERLLEANDRVASVPEAREISDDLARAGSRLLLVPATLPGRR</sequence>
<feature type="compositionally biased region" description="Gly residues" evidence="1">
    <location>
        <begin position="448"/>
        <end position="462"/>
    </location>
</feature>
<dbReference type="PROSITE" id="PS51318">
    <property type="entry name" value="TAT"/>
    <property type="match status" value="1"/>
</dbReference>
<keyword evidence="3" id="KW-0732">Signal</keyword>
<feature type="chain" id="PRO_5038748947" description="DUF4350 domain-containing protein" evidence="3">
    <location>
        <begin position="31"/>
        <end position="620"/>
    </location>
</feature>